<keyword evidence="4" id="KW-0132">Cell division</keyword>
<evidence type="ECO:0000256" key="4">
    <source>
        <dbReference type="ARBA" id="ARBA00022618"/>
    </source>
</evidence>
<dbReference type="PANTHER" id="PTHR31570:SF1">
    <property type="entry name" value="HAUS AUGMIN-LIKE COMPLEX SUBUNIT 1"/>
    <property type="match status" value="1"/>
</dbReference>
<keyword evidence="12" id="KW-1185">Reference proteome</keyword>
<comment type="similarity">
    <text evidence="2">Belongs to the HAUS1 family.</text>
</comment>
<dbReference type="GO" id="GO:0005874">
    <property type="term" value="C:microtubule"/>
    <property type="evidence" value="ECO:0007669"/>
    <property type="project" value="UniProtKB-KW"/>
</dbReference>
<evidence type="ECO:0000256" key="9">
    <source>
        <dbReference type="ARBA" id="ARBA00023306"/>
    </source>
</evidence>
<comment type="subcellular location">
    <subcellularLocation>
        <location evidence="1">Cytoplasm</location>
        <location evidence="1">Cytoskeleton</location>
        <location evidence="1">Spindle</location>
    </subcellularLocation>
</comment>
<evidence type="ECO:0000313" key="12">
    <source>
        <dbReference type="Proteomes" id="UP000309340"/>
    </source>
</evidence>
<keyword evidence="7 10" id="KW-0175">Coiled coil</keyword>
<dbReference type="OrthoDB" id="5372507at2759"/>
<evidence type="ECO:0000256" key="3">
    <source>
        <dbReference type="ARBA" id="ARBA00022490"/>
    </source>
</evidence>
<reference evidence="11 12" key="1">
    <citation type="submission" date="2017-03" db="EMBL/GenBank/DDBJ databases">
        <title>Genomes of endolithic fungi from Antarctica.</title>
        <authorList>
            <person name="Coleine C."/>
            <person name="Masonjones S."/>
            <person name="Stajich J.E."/>
        </authorList>
    </citation>
    <scope>NUCLEOTIDE SEQUENCE [LARGE SCALE GENOMIC DNA]</scope>
    <source>
        <strain evidence="11 12">CCFEE 5184</strain>
    </source>
</reference>
<dbReference type="Pfam" id="PF25762">
    <property type="entry name" value="HAUS1"/>
    <property type="match status" value="1"/>
</dbReference>
<keyword evidence="6" id="KW-0498">Mitosis</keyword>
<evidence type="ECO:0000256" key="10">
    <source>
        <dbReference type="SAM" id="Coils"/>
    </source>
</evidence>
<evidence type="ECO:0000256" key="2">
    <source>
        <dbReference type="ARBA" id="ARBA00005479"/>
    </source>
</evidence>
<evidence type="ECO:0000256" key="6">
    <source>
        <dbReference type="ARBA" id="ARBA00022776"/>
    </source>
</evidence>
<feature type="coiled-coil region" evidence="10">
    <location>
        <begin position="223"/>
        <end position="281"/>
    </location>
</feature>
<comment type="caution">
    <text evidence="11">The sequence shown here is derived from an EMBL/GenBank/DDBJ whole genome shotgun (WGS) entry which is preliminary data.</text>
</comment>
<dbReference type="GO" id="GO:0051225">
    <property type="term" value="P:spindle assembly"/>
    <property type="evidence" value="ECO:0007669"/>
    <property type="project" value="InterPro"/>
</dbReference>
<name>A0A4U0WBG1_9PEZI</name>
<dbReference type="EMBL" id="NAJQ01001402">
    <property type="protein sequence ID" value="TKA59698.1"/>
    <property type="molecule type" value="Genomic_DNA"/>
</dbReference>
<dbReference type="InterPro" id="IPR026243">
    <property type="entry name" value="HAUS1"/>
</dbReference>
<dbReference type="Proteomes" id="UP000309340">
    <property type="component" value="Unassembled WGS sequence"/>
</dbReference>
<evidence type="ECO:0000256" key="5">
    <source>
        <dbReference type="ARBA" id="ARBA00022701"/>
    </source>
</evidence>
<evidence type="ECO:0000256" key="1">
    <source>
        <dbReference type="ARBA" id="ARBA00004186"/>
    </source>
</evidence>
<evidence type="ECO:0000256" key="7">
    <source>
        <dbReference type="ARBA" id="ARBA00023054"/>
    </source>
</evidence>
<evidence type="ECO:0000313" key="11">
    <source>
        <dbReference type="EMBL" id="TKA59698.1"/>
    </source>
</evidence>
<keyword evidence="3" id="KW-0963">Cytoplasm</keyword>
<dbReference type="GO" id="GO:0005829">
    <property type="term" value="C:cytosol"/>
    <property type="evidence" value="ECO:0007669"/>
    <property type="project" value="TreeGrafter"/>
</dbReference>
<dbReference type="AlphaFoldDB" id="A0A4U0WBG1"/>
<accession>A0A4U0WBG1</accession>
<dbReference type="GO" id="GO:0070652">
    <property type="term" value="C:HAUS complex"/>
    <property type="evidence" value="ECO:0007669"/>
    <property type="project" value="InterPro"/>
</dbReference>
<proteinExistence type="inferred from homology"/>
<protein>
    <submittedName>
        <fullName evidence="11">Uncharacterized protein</fullName>
    </submittedName>
</protein>
<organism evidence="11 12">
    <name type="scientific">Friedmanniomyces simplex</name>
    <dbReference type="NCBI Taxonomy" id="329884"/>
    <lineage>
        <taxon>Eukaryota</taxon>
        <taxon>Fungi</taxon>
        <taxon>Dikarya</taxon>
        <taxon>Ascomycota</taxon>
        <taxon>Pezizomycotina</taxon>
        <taxon>Dothideomycetes</taxon>
        <taxon>Dothideomycetidae</taxon>
        <taxon>Mycosphaerellales</taxon>
        <taxon>Teratosphaeriaceae</taxon>
        <taxon>Friedmanniomyces</taxon>
    </lineage>
</organism>
<keyword evidence="5" id="KW-0493">Microtubule</keyword>
<feature type="coiled-coil region" evidence="10">
    <location>
        <begin position="147"/>
        <end position="174"/>
    </location>
</feature>
<dbReference type="PANTHER" id="PTHR31570">
    <property type="entry name" value="HAUS AUGMIN-LIKE COMPLEX SUBUNIT 1"/>
    <property type="match status" value="1"/>
</dbReference>
<dbReference type="GO" id="GO:0005819">
    <property type="term" value="C:spindle"/>
    <property type="evidence" value="ECO:0007669"/>
    <property type="project" value="UniProtKB-SubCell"/>
</dbReference>
<evidence type="ECO:0000256" key="8">
    <source>
        <dbReference type="ARBA" id="ARBA00023212"/>
    </source>
</evidence>
<gene>
    <name evidence="11" type="ORF">B0A55_11812</name>
</gene>
<dbReference type="GO" id="GO:0051301">
    <property type="term" value="P:cell division"/>
    <property type="evidence" value="ECO:0007669"/>
    <property type="project" value="UniProtKB-KW"/>
</dbReference>
<keyword evidence="8" id="KW-0206">Cytoskeleton</keyword>
<keyword evidence="9" id="KW-0131">Cell cycle</keyword>
<sequence length="286" mass="31856">MMDSPGDWTATALFSPSKARAQQAQARDWASVESWLAKQYGKKIPAFERNEETLQALLTLATVNEDADDQRGLIERVEKSALSASTAQRPEGEDAYRNLLDSFSKHDHEALDALAGAAVLLDSSNCTRICDRLCELSAERFELSEQLDRTNAQNAAIKSEQSRLERLLAELRADHFQPPPNVLEQTAEWSRSTKQLKAKLAEYDERLGAIRSVASSSPTFEDVSRLAKDVNALQERMKMVSTELSAFDALPSDPKAARAKLEGARKDLRDLTTQRDQLFESLADND</sequence>